<evidence type="ECO:0000256" key="1">
    <source>
        <dbReference type="SAM" id="MobiDB-lite"/>
    </source>
</evidence>
<proteinExistence type="predicted"/>
<accession>A0AAI8V838</accession>
<reference evidence="2" key="1">
    <citation type="submission" date="2023-10" db="EMBL/GenBank/DDBJ databases">
        <authorList>
            <person name="Hackl T."/>
        </authorList>
    </citation>
    <scope>NUCLEOTIDE SEQUENCE</scope>
</reference>
<dbReference type="EMBL" id="CAUWAG010000003">
    <property type="protein sequence ID" value="CAJ2500075.1"/>
    <property type="molecule type" value="Genomic_DNA"/>
</dbReference>
<organism evidence="2 3">
    <name type="scientific">Anthostomella pinea</name>
    <dbReference type="NCBI Taxonomy" id="933095"/>
    <lineage>
        <taxon>Eukaryota</taxon>
        <taxon>Fungi</taxon>
        <taxon>Dikarya</taxon>
        <taxon>Ascomycota</taxon>
        <taxon>Pezizomycotina</taxon>
        <taxon>Sordariomycetes</taxon>
        <taxon>Xylariomycetidae</taxon>
        <taxon>Xylariales</taxon>
        <taxon>Xylariaceae</taxon>
        <taxon>Anthostomella</taxon>
    </lineage>
</organism>
<feature type="region of interest" description="Disordered" evidence="1">
    <location>
        <begin position="1"/>
        <end position="20"/>
    </location>
</feature>
<name>A0AAI8V838_9PEZI</name>
<keyword evidence="3" id="KW-1185">Reference proteome</keyword>
<protein>
    <submittedName>
        <fullName evidence="2">Uu.00g029280.m01.CDS01</fullName>
    </submittedName>
</protein>
<dbReference type="Proteomes" id="UP001295740">
    <property type="component" value="Unassembled WGS sequence"/>
</dbReference>
<sequence length="323" mass="36070">MTSNPFTDDADFDNEKLAASSSSSTTMADFSLAPPGMCPGNLPCVLGPNQGCSIHNPDKLSITYNNRLPSDKDIPGYFRSILKSRSKHRVPASTVAWRKEPIWVKDPLELASVVPLDSPHESIPYALAYYHLEWVRTPQENSTEESRLQELACHGTGINRPELKYTMMPFYREGSFHLQQRISFSFGVKNRHRILGREHHVLCVLPENHSTKIRWDSQFGQSHKAWGCKGCCSNSGVTIEMIKNEIVVTIAMFKDLGKGSGPFEKEWMAALRPEVNMKRRRADAMGTKPYKAVLSAAQAKKTADLNMANLNMAGTIASQVASW</sequence>
<evidence type="ECO:0000313" key="3">
    <source>
        <dbReference type="Proteomes" id="UP001295740"/>
    </source>
</evidence>
<dbReference type="AlphaFoldDB" id="A0AAI8V838"/>
<gene>
    <name evidence="2" type="ORF">KHLLAP_LOCUS543</name>
</gene>
<evidence type="ECO:0000313" key="2">
    <source>
        <dbReference type="EMBL" id="CAJ2500075.1"/>
    </source>
</evidence>
<comment type="caution">
    <text evidence="2">The sequence shown here is derived from an EMBL/GenBank/DDBJ whole genome shotgun (WGS) entry which is preliminary data.</text>
</comment>